<comment type="similarity">
    <text evidence="3">Belongs to the RRM NELF-E family.</text>
</comment>
<keyword evidence="6" id="KW-0678">Repressor</keyword>
<dbReference type="Pfam" id="PF00076">
    <property type="entry name" value="RRM_1"/>
    <property type="match status" value="2"/>
</dbReference>
<dbReference type="Gene3D" id="3.30.70.330">
    <property type="match status" value="2"/>
</dbReference>
<dbReference type="InterPro" id="IPR000504">
    <property type="entry name" value="RRM_dom"/>
</dbReference>
<protein>
    <recommendedName>
        <fullName evidence="4">Negative elongation factor E</fullName>
    </recommendedName>
</protein>
<keyword evidence="10" id="KW-0539">Nucleus</keyword>
<comment type="caution">
    <text evidence="13">The sequence shown here is derived from an EMBL/GenBank/DDBJ whole genome shotgun (WGS) entry which is preliminary data.</text>
</comment>
<feature type="domain" description="RRM" evidence="12">
    <location>
        <begin position="211"/>
        <end position="284"/>
    </location>
</feature>
<gene>
    <name evidence="13" type="ORF">JTE90_009428</name>
</gene>
<keyword evidence="9" id="KW-0804">Transcription</keyword>
<evidence type="ECO:0000256" key="7">
    <source>
        <dbReference type="ARBA" id="ARBA00022884"/>
    </source>
</evidence>
<dbReference type="GO" id="GO:0032021">
    <property type="term" value="C:NELF complex"/>
    <property type="evidence" value="ECO:0007669"/>
    <property type="project" value="InterPro"/>
</dbReference>
<dbReference type="AlphaFoldDB" id="A0AAV6VUZ2"/>
<dbReference type="PANTHER" id="PTHR17250:SF0">
    <property type="entry name" value="NEGATIVE ELONGATION FACTOR E"/>
    <property type="match status" value="1"/>
</dbReference>
<dbReference type="InterPro" id="IPR033102">
    <property type="entry name" value="NELFE"/>
</dbReference>
<feature type="domain" description="RRM" evidence="12">
    <location>
        <begin position="118"/>
        <end position="186"/>
    </location>
</feature>
<dbReference type="InterPro" id="IPR012677">
    <property type="entry name" value="Nucleotide-bd_a/b_plait_sf"/>
</dbReference>
<keyword evidence="8" id="KW-0805">Transcription regulation</keyword>
<proteinExistence type="inferred from homology"/>
<dbReference type="SUPFAM" id="SSF54928">
    <property type="entry name" value="RNA-binding domain, RBD"/>
    <property type="match status" value="1"/>
</dbReference>
<keyword evidence="5" id="KW-0158">Chromosome</keyword>
<evidence type="ECO:0000256" key="5">
    <source>
        <dbReference type="ARBA" id="ARBA00022454"/>
    </source>
</evidence>
<dbReference type="GO" id="GO:0003723">
    <property type="term" value="F:RNA binding"/>
    <property type="evidence" value="ECO:0007669"/>
    <property type="project" value="UniProtKB-UniRule"/>
</dbReference>
<evidence type="ECO:0000256" key="11">
    <source>
        <dbReference type="PROSITE-ProRule" id="PRU00176"/>
    </source>
</evidence>
<name>A0AAV6VUZ2_9ARAC</name>
<dbReference type="PANTHER" id="PTHR17250">
    <property type="entry name" value="NEGATIVE ELONGATION FACTOR E"/>
    <property type="match status" value="1"/>
</dbReference>
<dbReference type="InterPro" id="IPR035979">
    <property type="entry name" value="RBD_domain_sf"/>
</dbReference>
<evidence type="ECO:0000256" key="6">
    <source>
        <dbReference type="ARBA" id="ARBA00022491"/>
    </source>
</evidence>
<evidence type="ECO:0000256" key="8">
    <source>
        <dbReference type="ARBA" id="ARBA00023015"/>
    </source>
</evidence>
<keyword evidence="14" id="KW-1185">Reference proteome</keyword>
<evidence type="ECO:0000256" key="10">
    <source>
        <dbReference type="ARBA" id="ARBA00023242"/>
    </source>
</evidence>
<sequence length="315" mass="35979">MHLVQLPKELSKEEKELQAKYDVLRNLKLKQKLYEIRGSSKHQNSYNVSNDAVQICLKKNAVKVLEKSKREKFREIEINKMQKTCGFKRSLKSNGVNQIVQKKCAMAEFSPKTIPRPRSVTIRGQNLTEKQLLDHFHKFGPINKIRLGSENASAVVTYKTPEDAIRASDDKPLVESVKMHVELAKKTNPLWINIATEEAIKIDSIIHGCNSTVYVSYQGRLTDQDFKYIFGSVGTVQKIYIPKVKTNQFAFIRFEFNIEAERAVNEVNGLVYKGITLSVSLRKESSKDSNVLVETTENVPDVDPRELIIYDCLDT</sequence>
<dbReference type="GO" id="GO:0034244">
    <property type="term" value="P:negative regulation of transcription elongation by RNA polymerase II"/>
    <property type="evidence" value="ECO:0007669"/>
    <property type="project" value="TreeGrafter"/>
</dbReference>
<dbReference type="PROSITE" id="PS50102">
    <property type="entry name" value="RRM"/>
    <property type="match status" value="2"/>
</dbReference>
<comment type="subcellular location">
    <subcellularLocation>
        <location evidence="2">Chromosome</location>
    </subcellularLocation>
    <subcellularLocation>
        <location evidence="1">Nucleus</location>
    </subcellularLocation>
</comment>
<keyword evidence="7 11" id="KW-0694">RNA-binding</keyword>
<evidence type="ECO:0000256" key="2">
    <source>
        <dbReference type="ARBA" id="ARBA00004286"/>
    </source>
</evidence>
<dbReference type="SMART" id="SM00360">
    <property type="entry name" value="RRM"/>
    <property type="match status" value="2"/>
</dbReference>
<evidence type="ECO:0000256" key="4">
    <source>
        <dbReference type="ARBA" id="ARBA00014464"/>
    </source>
</evidence>
<dbReference type="Proteomes" id="UP000827092">
    <property type="component" value="Unassembled WGS sequence"/>
</dbReference>
<dbReference type="GO" id="GO:0005694">
    <property type="term" value="C:chromosome"/>
    <property type="evidence" value="ECO:0007669"/>
    <property type="project" value="UniProtKB-SubCell"/>
</dbReference>
<evidence type="ECO:0000256" key="9">
    <source>
        <dbReference type="ARBA" id="ARBA00023163"/>
    </source>
</evidence>
<evidence type="ECO:0000256" key="1">
    <source>
        <dbReference type="ARBA" id="ARBA00004123"/>
    </source>
</evidence>
<dbReference type="EMBL" id="JAFNEN010000026">
    <property type="protein sequence ID" value="KAG8199591.1"/>
    <property type="molecule type" value="Genomic_DNA"/>
</dbReference>
<reference evidence="13 14" key="1">
    <citation type="journal article" date="2022" name="Nat. Ecol. Evol.">
        <title>A masculinizing supergene underlies an exaggerated male reproductive morph in a spider.</title>
        <authorList>
            <person name="Hendrickx F."/>
            <person name="De Corte Z."/>
            <person name="Sonet G."/>
            <person name="Van Belleghem S.M."/>
            <person name="Kostlbacher S."/>
            <person name="Vangestel C."/>
        </authorList>
    </citation>
    <scope>NUCLEOTIDE SEQUENCE [LARGE SCALE GENOMIC DNA]</scope>
    <source>
        <strain evidence="13">W744_W776</strain>
    </source>
</reference>
<evidence type="ECO:0000259" key="12">
    <source>
        <dbReference type="PROSITE" id="PS50102"/>
    </source>
</evidence>
<evidence type="ECO:0000313" key="14">
    <source>
        <dbReference type="Proteomes" id="UP000827092"/>
    </source>
</evidence>
<evidence type="ECO:0000313" key="13">
    <source>
        <dbReference type="EMBL" id="KAG8199591.1"/>
    </source>
</evidence>
<evidence type="ECO:0000256" key="3">
    <source>
        <dbReference type="ARBA" id="ARBA00006120"/>
    </source>
</evidence>
<organism evidence="13 14">
    <name type="scientific">Oedothorax gibbosus</name>
    <dbReference type="NCBI Taxonomy" id="931172"/>
    <lineage>
        <taxon>Eukaryota</taxon>
        <taxon>Metazoa</taxon>
        <taxon>Ecdysozoa</taxon>
        <taxon>Arthropoda</taxon>
        <taxon>Chelicerata</taxon>
        <taxon>Arachnida</taxon>
        <taxon>Araneae</taxon>
        <taxon>Araneomorphae</taxon>
        <taxon>Entelegynae</taxon>
        <taxon>Araneoidea</taxon>
        <taxon>Linyphiidae</taxon>
        <taxon>Erigoninae</taxon>
        <taxon>Oedothorax</taxon>
    </lineage>
</organism>
<accession>A0AAV6VUZ2</accession>